<feature type="domain" description="RNA polymerase sigma factor 70 region 4 type 2" evidence="6">
    <location>
        <begin position="120"/>
        <end position="171"/>
    </location>
</feature>
<reference evidence="7 8" key="1">
    <citation type="submission" date="2018-06" db="EMBL/GenBank/DDBJ databases">
        <title>Genomic Encyclopedia of Archaeal and Bacterial Type Strains, Phase II (KMG-II): from individual species to whole genera.</title>
        <authorList>
            <person name="Goeker M."/>
        </authorList>
    </citation>
    <scope>NUCLEOTIDE SEQUENCE [LARGE SCALE GENOMIC DNA]</scope>
    <source>
        <strain evidence="7 8">DSM 25663</strain>
    </source>
</reference>
<dbReference type="InterPro" id="IPR014284">
    <property type="entry name" value="RNA_pol_sigma-70_dom"/>
</dbReference>
<keyword evidence="4" id="KW-0804">Transcription</keyword>
<dbReference type="InterPro" id="IPR036388">
    <property type="entry name" value="WH-like_DNA-bd_sf"/>
</dbReference>
<dbReference type="EMBL" id="QLSZ01000001">
    <property type="protein sequence ID" value="RAR75499.1"/>
    <property type="molecule type" value="Genomic_DNA"/>
</dbReference>
<gene>
    <name evidence="7" type="ORF">CLV55_101199</name>
</gene>
<dbReference type="AlphaFoldDB" id="A0A328YNR9"/>
<dbReference type="GO" id="GO:0006352">
    <property type="term" value="P:DNA-templated transcription initiation"/>
    <property type="evidence" value="ECO:0007669"/>
    <property type="project" value="InterPro"/>
</dbReference>
<dbReference type="InterPro" id="IPR007627">
    <property type="entry name" value="RNA_pol_sigma70_r2"/>
</dbReference>
<dbReference type="PANTHER" id="PTHR43133">
    <property type="entry name" value="RNA POLYMERASE ECF-TYPE SIGMA FACTO"/>
    <property type="match status" value="1"/>
</dbReference>
<evidence type="ECO:0000256" key="4">
    <source>
        <dbReference type="ARBA" id="ARBA00023163"/>
    </source>
</evidence>
<dbReference type="Proteomes" id="UP000248840">
    <property type="component" value="Unassembled WGS sequence"/>
</dbReference>
<evidence type="ECO:0000256" key="2">
    <source>
        <dbReference type="ARBA" id="ARBA00023015"/>
    </source>
</evidence>
<keyword evidence="3" id="KW-0731">Sigma factor</keyword>
<dbReference type="RefSeq" id="WP_112111871.1">
    <property type="nucleotide sequence ID" value="NZ_QLSZ01000001.1"/>
</dbReference>
<dbReference type="InterPro" id="IPR013249">
    <property type="entry name" value="RNA_pol_sigma70_r4_t2"/>
</dbReference>
<feature type="domain" description="RNA polymerase sigma-70 region 2" evidence="5">
    <location>
        <begin position="16"/>
        <end position="83"/>
    </location>
</feature>
<keyword evidence="2" id="KW-0805">Transcription regulation</keyword>
<dbReference type="InterPro" id="IPR013325">
    <property type="entry name" value="RNA_pol_sigma_r2"/>
</dbReference>
<dbReference type="Gene3D" id="1.10.1740.10">
    <property type="match status" value="1"/>
</dbReference>
<dbReference type="GO" id="GO:0016987">
    <property type="term" value="F:sigma factor activity"/>
    <property type="evidence" value="ECO:0007669"/>
    <property type="project" value="UniProtKB-KW"/>
</dbReference>
<dbReference type="OrthoDB" id="1027298at2"/>
<accession>A0A328YNR9</accession>
<name>A0A328YNR9_9FLAO</name>
<organism evidence="7 8">
    <name type="scientific">Flavobacterium aciduliphilum</name>
    <dbReference type="NCBI Taxonomy" id="1101402"/>
    <lineage>
        <taxon>Bacteria</taxon>
        <taxon>Pseudomonadati</taxon>
        <taxon>Bacteroidota</taxon>
        <taxon>Flavobacteriia</taxon>
        <taxon>Flavobacteriales</taxon>
        <taxon>Flavobacteriaceae</taxon>
        <taxon>Flavobacterium</taxon>
    </lineage>
</organism>
<evidence type="ECO:0000256" key="1">
    <source>
        <dbReference type="ARBA" id="ARBA00010641"/>
    </source>
</evidence>
<evidence type="ECO:0000256" key="3">
    <source>
        <dbReference type="ARBA" id="ARBA00023082"/>
    </source>
</evidence>
<dbReference type="Gene3D" id="1.10.10.10">
    <property type="entry name" value="Winged helix-like DNA-binding domain superfamily/Winged helix DNA-binding domain"/>
    <property type="match status" value="1"/>
</dbReference>
<dbReference type="GO" id="GO:0003677">
    <property type="term" value="F:DNA binding"/>
    <property type="evidence" value="ECO:0007669"/>
    <property type="project" value="InterPro"/>
</dbReference>
<comment type="similarity">
    <text evidence="1">Belongs to the sigma-70 factor family. ECF subfamily.</text>
</comment>
<proteinExistence type="inferred from homology"/>
<evidence type="ECO:0000259" key="6">
    <source>
        <dbReference type="Pfam" id="PF08281"/>
    </source>
</evidence>
<dbReference type="InterPro" id="IPR039425">
    <property type="entry name" value="RNA_pol_sigma-70-like"/>
</dbReference>
<sequence>MIEKLKARDNNAFEALVTDYKNSVFTTCYRFLLNEQDAEDVSQEVFIEIFQSIHTFKGNSKLSTWIYRITISKCLDEIKKRNRKKRLSSLGKLLPLESVSNWLSGGTQADDSIHIDENYREIAKILNTLPENQRVAFTLSKMEGFSNAEIAEIMNTTVIAVESLVHRAKKKSAEGLLEILKKN</sequence>
<dbReference type="PANTHER" id="PTHR43133:SF51">
    <property type="entry name" value="RNA POLYMERASE SIGMA FACTOR"/>
    <property type="match status" value="1"/>
</dbReference>
<keyword evidence="8" id="KW-1185">Reference proteome</keyword>
<evidence type="ECO:0000313" key="7">
    <source>
        <dbReference type="EMBL" id="RAR75499.1"/>
    </source>
</evidence>
<dbReference type="NCBIfam" id="TIGR02937">
    <property type="entry name" value="sigma70-ECF"/>
    <property type="match status" value="1"/>
</dbReference>
<evidence type="ECO:0000259" key="5">
    <source>
        <dbReference type="Pfam" id="PF04542"/>
    </source>
</evidence>
<dbReference type="SUPFAM" id="SSF88946">
    <property type="entry name" value="Sigma2 domain of RNA polymerase sigma factors"/>
    <property type="match status" value="1"/>
</dbReference>
<dbReference type="Pfam" id="PF04542">
    <property type="entry name" value="Sigma70_r2"/>
    <property type="match status" value="1"/>
</dbReference>
<protein>
    <submittedName>
        <fullName evidence="7">RNA polymerase sigma-70 factor (ECF subfamily)</fullName>
    </submittedName>
</protein>
<comment type="caution">
    <text evidence="7">The sequence shown here is derived from an EMBL/GenBank/DDBJ whole genome shotgun (WGS) entry which is preliminary data.</text>
</comment>
<dbReference type="Pfam" id="PF08281">
    <property type="entry name" value="Sigma70_r4_2"/>
    <property type="match status" value="1"/>
</dbReference>
<dbReference type="SUPFAM" id="SSF88659">
    <property type="entry name" value="Sigma3 and sigma4 domains of RNA polymerase sigma factors"/>
    <property type="match status" value="1"/>
</dbReference>
<dbReference type="InterPro" id="IPR013324">
    <property type="entry name" value="RNA_pol_sigma_r3/r4-like"/>
</dbReference>
<dbReference type="CDD" id="cd06171">
    <property type="entry name" value="Sigma70_r4"/>
    <property type="match status" value="1"/>
</dbReference>
<evidence type="ECO:0000313" key="8">
    <source>
        <dbReference type="Proteomes" id="UP000248840"/>
    </source>
</evidence>